<dbReference type="EMBL" id="GL443286">
    <property type="protein sequence ID" value="EFN62232.1"/>
    <property type="molecule type" value="Genomic_DNA"/>
</dbReference>
<reference evidence="2 3" key="1">
    <citation type="journal article" date="2010" name="Science">
        <title>Genomic comparison of the ants Camponotus floridanus and Harpegnathos saltator.</title>
        <authorList>
            <person name="Bonasio R."/>
            <person name="Zhang G."/>
            <person name="Ye C."/>
            <person name="Mutti N.S."/>
            <person name="Fang X."/>
            <person name="Qin N."/>
            <person name="Donahue G."/>
            <person name="Yang P."/>
            <person name="Li Q."/>
            <person name="Li C."/>
            <person name="Zhang P."/>
            <person name="Huang Z."/>
            <person name="Berger S.L."/>
            <person name="Reinberg D."/>
            <person name="Wang J."/>
            <person name="Liebig J."/>
        </authorList>
    </citation>
    <scope>NUCLEOTIDE SEQUENCE [LARGE SCALE GENOMIC DNA]</scope>
    <source>
        <strain evidence="3">C129</strain>
    </source>
</reference>
<dbReference type="AlphaFoldDB" id="E2AWD2"/>
<name>E2AWD2_CAMFO</name>
<sequence length="303" mass="33598">MGLARTEAFDEICQDGCGRTDGRSDGALISGPDKVAVPYEARPEARRESARRACKSRESLVIHKLWFQCSLEQHDEVTLSGKISLFSEEKATPFNFIESSIDPTRKRTSTATCRSQGTLRIAFGRSAQLSSEDPRRSRRASCSSRVSLRKIKCCTLSISEHPTVHHRNGQNKWQYIATLGGISSSGSHRKRRNEKTERTSARRRKKERRAGSRTSGPGCNMLSHAVVACTATAFNGGSTSAKMPIHPWSSTNPFRKIHNSPGYSSKSESAIRKSSSMDIDVRVSAQHRRLTGIYGAQMVRLLK</sequence>
<feature type="region of interest" description="Disordered" evidence="1">
    <location>
        <begin position="180"/>
        <end position="218"/>
    </location>
</feature>
<gene>
    <name evidence="2" type="ORF">EAG_12395</name>
</gene>
<keyword evidence="3" id="KW-1185">Reference proteome</keyword>
<dbReference type="Proteomes" id="UP000000311">
    <property type="component" value="Unassembled WGS sequence"/>
</dbReference>
<organism evidence="3">
    <name type="scientific">Camponotus floridanus</name>
    <name type="common">Florida carpenter ant</name>
    <dbReference type="NCBI Taxonomy" id="104421"/>
    <lineage>
        <taxon>Eukaryota</taxon>
        <taxon>Metazoa</taxon>
        <taxon>Ecdysozoa</taxon>
        <taxon>Arthropoda</taxon>
        <taxon>Hexapoda</taxon>
        <taxon>Insecta</taxon>
        <taxon>Pterygota</taxon>
        <taxon>Neoptera</taxon>
        <taxon>Endopterygota</taxon>
        <taxon>Hymenoptera</taxon>
        <taxon>Apocrita</taxon>
        <taxon>Aculeata</taxon>
        <taxon>Formicoidea</taxon>
        <taxon>Formicidae</taxon>
        <taxon>Formicinae</taxon>
        <taxon>Camponotus</taxon>
    </lineage>
</organism>
<dbReference type="InParanoid" id="E2AWD2"/>
<protein>
    <submittedName>
        <fullName evidence="2">Uncharacterized protein</fullName>
    </submittedName>
</protein>
<evidence type="ECO:0000313" key="2">
    <source>
        <dbReference type="EMBL" id="EFN62232.1"/>
    </source>
</evidence>
<evidence type="ECO:0000313" key="3">
    <source>
        <dbReference type="Proteomes" id="UP000000311"/>
    </source>
</evidence>
<evidence type="ECO:0000256" key="1">
    <source>
        <dbReference type="SAM" id="MobiDB-lite"/>
    </source>
</evidence>
<proteinExistence type="predicted"/>
<accession>E2AWD2</accession>